<evidence type="ECO:0000256" key="4">
    <source>
        <dbReference type="ARBA" id="ARBA00023136"/>
    </source>
</evidence>
<dbReference type="STRING" id="670482.SAMN04488542_1653"/>
<dbReference type="RefSeq" id="WP_091236656.1">
    <property type="nucleotide sequence ID" value="NZ_FNBG01000065.1"/>
</dbReference>
<feature type="transmembrane region" description="Helical" evidence="5">
    <location>
        <begin position="12"/>
        <end position="33"/>
    </location>
</feature>
<dbReference type="Gene3D" id="3.40.1710.10">
    <property type="entry name" value="abc type-2 transporter like domain"/>
    <property type="match status" value="1"/>
</dbReference>
<dbReference type="OrthoDB" id="2208410at2"/>
<sequence length="380" mass="41752">MFKGIKSFIKSPQSIVGIIIALMFQVIFTLIWMTAYDGVNDRVDQMKIAVVNEDQGFGRSIVSGLKDRLPFELVNVSTEEGQIKLENREVQLMLSIPADFSQKLQTSGDKAMLSYTINGSNPAMVKSMMESVAAGVTESINKQAIEQGTSQLLLGLSMPAEKVEVIAKEITGKVESNVDTIHPVDGMNNQMVPMMLVLASFVGTMIMGMNLYQASLSIRSETSLWQRFGARSLINLTSSLLISLIGTSLVFVLGGQMEHGFIAFWMFQALFVATFLFFSQMFLALFGVAGMLFNIAMLSLQLVTSGALVPRFLLNDFYRSFGEVLPATYAVEGLMNLQFGGSIETANVYWLIGIGIISLIIGLVSELARNYRSVRVEMVS</sequence>
<keyword evidence="2 5" id="KW-0812">Transmembrane</keyword>
<gene>
    <name evidence="7" type="ORF">SAMN04488542_1653</name>
</gene>
<name>A0A1G7VD34_9BACL</name>
<feature type="transmembrane region" description="Helical" evidence="5">
    <location>
        <begin position="233"/>
        <end position="254"/>
    </location>
</feature>
<accession>A0A1G7VD34</accession>
<comment type="subcellular location">
    <subcellularLocation>
        <location evidence="1">Membrane</location>
        <topology evidence="1">Multi-pass membrane protein</topology>
    </subcellularLocation>
</comment>
<evidence type="ECO:0000256" key="3">
    <source>
        <dbReference type="ARBA" id="ARBA00022989"/>
    </source>
</evidence>
<organism evidence="7 8">
    <name type="scientific">Fontibacillus panacisegetis</name>
    <dbReference type="NCBI Taxonomy" id="670482"/>
    <lineage>
        <taxon>Bacteria</taxon>
        <taxon>Bacillati</taxon>
        <taxon>Bacillota</taxon>
        <taxon>Bacilli</taxon>
        <taxon>Bacillales</taxon>
        <taxon>Paenibacillaceae</taxon>
        <taxon>Fontibacillus</taxon>
    </lineage>
</organism>
<reference evidence="7 8" key="1">
    <citation type="submission" date="2016-10" db="EMBL/GenBank/DDBJ databases">
        <authorList>
            <person name="de Groot N.N."/>
        </authorList>
    </citation>
    <scope>NUCLEOTIDE SEQUENCE [LARGE SCALE GENOMIC DNA]</scope>
    <source>
        <strain evidence="7 8">DSM 28129</strain>
    </source>
</reference>
<dbReference type="GO" id="GO:0140359">
    <property type="term" value="F:ABC-type transporter activity"/>
    <property type="evidence" value="ECO:0007669"/>
    <property type="project" value="InterPro"/>
</dbReference>
<dbReference type="Proteomes" id="UP000198972">
    <property type="component" value="Unassembled WGS sequence"/>
</dbReference>
<feature type="domain" description="ABC-2 type transporter transmembrane" evidence="6">
    <location>
        <begin position="18"/>
        <end position="363"/>
    </location>
</feature>
<dbReference type="GO" id="GO:0016020">
    <property type="term" value="C:membrane"/>
    <property type="evidence" value="ECO:0007669"/>
    <property type="project" value="UniProtKB-SubCell"/>
</dbReference>
<evidence type="ECO:0000256" key="5">
    <source>
        <dbReference type="SAM" id="Phobius"/>
    </source>
</evidence>
<proteinExistence type="predicted"/>
<dbReference type="PANTHER" id="PTHR43077">
    <property type="entry name" value="TRANSPORT PERMEASE YVFS-RELATED"/>
    <property type="match status" value="1"/>
</dbReference>
<evidence type="ECO:0000259" key="6">
    <source>
        <dbReference type="Pfam" id="PF12698"/>
    </source>
</evidence>
<evidence type="ECO:0000256" key="1">
    <source>
        <dbReference type="ARBA" id="ARBA00004141"/>
    </source>
</evidence>
<evidence type="ECO:0000256" key="2">
    <source>
        <dbReference type="ARBA" id="ARBA00022692"/>
    </source>
</evidence>
<dbReference type="InterPro" id="IPR013525">
    <property type="entry name" value="ABC2_TM"/>
</dbReference>
<feature type="transmembrane region" description="Helical" evidence="5">
    <location>
        <begin position="191"/>
        <end position="212"/>
    </location>
</feature>
<keyword evidence="8" id="KW-1185">Reference proteome</keyword>
<feature type="transmembrane region" description="Helical" evidence="5">
    <location>
        <begin position="285"/>
        <end position="309"/>
    </location>
</feature>
<dbReference type="Pfam" id="PF12698">
    <property type="entry name" value="ABC2_membrane_3"/>
    <property type="match status" value="1"/>
</dbReference>
<protein>
    <submittedName>
        <fullName evidence="7">YhgE/Pip N-terminal domain-containing protein</fullName>
    </submittedName>
</protein>
<feature type="transmembrane region" description="Helical" evidence="5">
    <location>
        <begin position="260"/>
        <end position="278"/>
    </location>
</feature>
<dbReference type="AlphaFoldDB" id="A0A1G7VD34"/>
<dbReference type="PANTHER" id="PTHR43077:SF5">
    <property type="entry name" value="PHAGE INFECTION PROTEIN"/>
    <property type="match status" value="1"/>
</dbReference>
<dbReference type="EMBL" id="FNBG01000065">
    <property type="protein sequence ID" value="SDG57755.1"/>
    <property type="molecule type" value="Genomic_DNA"/>
</dbReference>
<evidence type="ECO:0000313" key="8">
    <source>
        <dbReference type="Proteomes" id="UP000198972"/>
    </source>
</evidence>
<evidence type="ECO:0000313" key="7">
    <source>
        <dbReference type="EMBL" id="SDG57755.1"/>
    </source>
</evidence>
<feature type="transmembrane region" description="Helical" evidence="5">
    <location>
        <begin position="348"/>
        <end position="368"/>
    </location>
</feature>
<keyword evidence="3 5" id="KW-1133">Transmembrane helix</keyword>
<dbReference type="InterPro" id="IPR051328">
    <property type="entry name" value="T7SS_ABC-Transporter"/>
</dbReference>
<keyword evidence="4 5" id="KW-0472">Membrane</keyword>